<dbReference type="InterPro" id="IPR007792">
    <property type="entry name" value="T4SS_VirB3/TrbD/AvhB"/>
</dbReference>
<comment type="subcellular location">
    <subcellularLocation>
        <location evidence="1">Membrane</location>
    </subcellularLocation>
</comment>
<evidence type="ECO:0000256" key="5">
    <source>
        <dbReference type="SAM" id="Phobius"/>
    </source>
</evidence>
<proteinExistence type="predicted"/>
<evidence type="ECO:0000256" key="1">
    <source>
        <dbReference type="ARBA" id="ARBA00004370"/>
    </source>
</evidence>
<dbReference type="GO" id="GO:0016020">
    <property type="term" value="C:membrane"/>
    <property type="evidence" value="ECO:0007669"/>
    <property type="project" value="UniProtKB-SubCell"/>
</dbReference>
<comment type="caution">
    <text evidence="6">The sequence shown here is derived from an EMBL/GenBank/DDBJ whole genome shotgun (WGS) entry which is preliminary data.</text>
</comment>
<dbReference type="RefSeq" id="WP_042975973.1">
    <property type="nucleotide sequence ID" value="NZ_CABVQC010000076.1"/>
</dbReference>
<reference evidence="7" key="1">
    <citation type="submission" date="2017-06" db="EMBL/GenBank/DDBJ databases">
        <authorList>
            <person name="LiPuma J."/>
            <person name="Spilker T."/>
        </authorList>
    </citation>
    <scope>NUCLEOTIDE SEQUENCE [LARGE SCALE GENOMIC DNA]</scope>
    <source>
        <strain evidence="7">AU17325</strain>
    </source>
</reference>
<keyword evidence="2 5" id="KW-0812">Transmembrane</keyword>
<evidence type="ECO:0000256" key="2">
    <source>
        <dbReference type="ARBA" id="ARBA00022692"/>
    </source>
</evidence>
<sequence length="106" mass="12610">MDYEPRTTVIHSSLMRIKTIAGVEERLAKVHLAIAIAMLGVWRIWLYFPFCVAVHLFLVWLTKRDENIFLIYTQYSRQSDVYDPWVRIDRKSKVKRPHGFGRDILC</sequence>
<dbReference type="EMBL" id="NKFA01000041">
    <property type="protein sequence ID" value="OXI31968.1"/>
    <property type="molecule type" value="Genomic_DNA"/>
</dbReference>
<protein>
    <submittedName>
        <fullName evidence="6">Conjugal transfer protein TrbD</fullName>
    </submittedName>
</protein>
<feature type="transmembrane region" description="Helical" evidence="5">
    <location>
        <begin position="32"/>
        <end position="61"/>
    </location>
</feature>
<organism evidence="6 7">
    <name type="scientific">Burkholderia aenigmatica</name>
    <dbReference type="NCBI Taxonomy" id="2015348"/>
    <lineage>
        <taxon>Bacteria</taxon>
        <taxon>Pseudomonadati</taxon>
        <taxon>Pseudomonadota</taxon>
        <taxon>Betaproteobacteria</taxon>
        <taxon>Burkholderiales</taxon>
        <taxon>Burkholderiaceae</taxon>
        <taxon>Burkholderia</taxon>
        <taxon>Burkholderia cepacia complex</taxon>
    </lineage>
</organism>
<dbReference type="Proteomes" id="UP000214600">
    <property type="component" value="Unassembled WGS sequence"/>
</dbReference>
<dbReference type="GeneID" id="99664750"/>
<evidence type="ECO:0000313" key="6">
    <source>
        <dbReference type="EMBL" id="OXI31968.1"/>
    </source>
</evidence>
<accession>A0A228HPE3</accession>
<gene>
    <name evidence="6" type="ORF">CFB84_41345</name>
</gene>
<dbReference type="Pfam" id="PF05101">
    <property type="entry name" value="VirB3"/>
    <property type="match status" value="1"/>
</dbReference>
<keyword evidence="4 5" id="KW-0472">Membrane</keyword>
<evidence type="ECO:0000313" key="7">
    <source>
        <dbReference type="Proteomes" id="UP000214600"/>
    </source>
</evidence>
<reference evidence="6 7" key="2">
    <citation type="submission" date="2017-08" db="EMBL/GenBank/DDBJ databases">
        <title>WGS of novel Burkholderia cepaca complex species.</title>
        <authorList>
            <person name="Lipuma J."/>
            <person name="Spilker T."/>
        </authorList>
    </citation>
    <scope>NUCLEOTIDE SEQUENCE [LARGE SCALE GENOMIC DNA]</scope>
    <source>
        <strain evidence="6 7">AU17325</strain>
    </source>
</reference>
<evidence type="ECO:0000256" key="3">
    <source>
        <dbReference type="ARBA" id="ARBA00022989"/>
    </source>
</evidence>
<evidence type="ECO:0000256" key="4">
    <source>
        <dbReference type="ARBA" id="ARBA00023136"/>
    </source>
</evidence>
<dbReference type="OrthoDB" id="9098655at2"/>
<name>A0A228HPE3_9BURK</name>
<dbReference type="AlphaFoldDB" id="A0A228HPE3"/>
<keyword evidence="3 5" id="KW-1133">Transmembrane helix</keyword>